<dbReference type="EMBL" id="JAGYWB010000003">
    <property type="protein sequence ID" value="KAI0527157.1"/>
    <property type="molecule type" value="Genomic_DNA"/>
</dbReference>
<dbReference type="Proteomes" id="UP000829196">
    <property type="component" value="Unassembled WGS sequence"/>
</dbReference>
<keyword evidence="2" id="KW-1185">Reference proteome</keyword>
<evidence type="ECO:0000313" key="2">
    <source>
        <dbReference type="Proteomes" id="UP000829196"/>
    </source>
</evidence>
<protein>
    <submittedName>
        <fullName evidence="1">Uncharacterized protein</fullName>
    </submittedName>
</protein>
<evidence type="ECO:0000313" key="1">
    <source>
        <dbReference type="EMBL" id="KAI0527157.1"/>
    </source>
</evidence>
<accession>A0A8T3C289</accession>
<comment type="caution">
    <text evidence="1">The sequence shown here is derived from an EMBL/GenBank/DDBJ whole genome shotgun (WGS) entry which is preliminary data.</text>
</comment>
<reference evidence="1" key="1">
    <citation type="journal article" date="2022" name="Front. Genet.">
        <title>Chromosome-Scale Assembly of the Dendrobium nobile Genome Provides Insights Into the Molecular Mechanism of the Biosynthesis of the Medicinal Active Ingredient of Dendrobium.</title>
        <authorList>
            <person name="Xu Q."/>
            <person name="Niu S.-C."/>
            <person name="Li K.-L."/>
            <person name="Zheng P.-J."/>
            <person name="Zhang X.-J."/>
            <person name="Jia Y."/>
            <person name="Liu Y."/>
            <person name="Niu Y.-X."/>
            <person name="Yu L.-H."/>
            <person name="Chen D.-F."/>
            <person name="Zhang G.-Q."/>
        </authorList>
    </citation>
    <scope>NUCLEOTIDE SEQUENCE</scope>
    <source>
        <tissue evidence="1">Leaf</tissue>
    </source>
</reference>
<proteinExistence type="predicted"/>
<organism evidence="1 2">
    <name type="scientific">Dendrobium nobile</name>
    <name type="common">Orchid</name>
    <dbReference type="NCBI Taxonomy" id="94219"/>
    <lineage>
        <taxon>Eukaryota</taxon>
        <taxon>Viridiplantae</taxon>
        <taxon>Streptophyta</taxon>
        <taxon>Embryophyta</taxon>
        <taxon>Tracheophyta</taxon>
        <taxon>Spermatophyta</taxon>
        <taxon>Magnoliopsida</taxon>
        <taxon>Liliopsida</taxon>
        <taxon>Asparagales</taxon>
        <taxon>Orchidaceae</taxon>
        <taxon>Epidendroideae</taxon>
        <taxon>Malaxideae</taxon>
        <taxon>Dendrobiinae</taxon>
        <taxon>Dendrobium</taxon>
    </lineage>
</organism>
<sequence length="74" mass="8376">MCNYTNLVGWYHVLVFPYLANKEKLFYADTGSSRGELECVISPGTQLVHSRGTQKGVMWHAMIRLQKASGVRTE</sequence>
<dbReference type="AlphaFoldDB" id="A0A8T3C289"/>
<gene>
    <name evidence="1" type="ORF">KFK09_002756</name>
</gene>
<name>A0A8T3C289_DENNO</name>